<evidence type="ECO:0000313" key="10">
    <source>
        <dbReference type="EMBL" id="MBB6068932.1"/>
    </source>
</evidence>
<evidence type="ECO:0000256" key="4">
    <source>
        <dbReference type="ARBA" id="ARBA00022960"/>
    </source>
</evidence>
<keyword evidence="8" id="KW-1133">Transmembrane helix</keyword>
<dbReference type="GO" id="GO:0008360">
    <property type="term" value="P:regulation of cell shape"/>
    <property type="evidence" value="ECO:0007669"/>
    <property type="project" value="UniProtKB-UniRule"/>
</dbReference>
<dbReference type="AlphaFoldDB" id="A0A841GNN9"/>
<dbReference type="InterPro" id="IPR038063">
    <property type="entry name" value="Transpep_catalytic_dom"/>
</dbReference>
<dbReference type="Proteomes" id="UP000582837">
    <property type="component" value="Unassembled WGS sequence"/>
</dbReference>
<feature type="active site" description="Proton donor/acceptor" evidence="7">
    <location>
        <position position="246"/>
    </location>
</feature>
<feature type="domain" description="L,D-TPase catalytic" evidence="9">
    <location>
        <begin position="112"/>
        <end position="286"/>
    </location>
</feature>
<evidence type="ECO:0000256" key="7">
    <source>
        <dbReference type="PROSITE-ProRule" id="PRU01373"/>
    </source>
</evidence>
<dbReference type="PANTHER" id="PTHR30582">
    <property type="entry name" value="L,D-TRANSPEPTIDASE"/>
    <property type="match status" value="1"/>
</dbReference>
<dbReference type="PROSITE" id="PS52029">
    <property type="entry name" value="LD_TPASE"/>
    <property type="match status" value="1"/>
</dbReference>
<keyword evidence="6 7" id="KW-0961">Cell wall biogenesis/degradation</keyword>
<dbReference type="GO" id="GO:0016740">
    <property type="term" value="F:transferase activity"/>
    <property type="evidence" value="ECO:0007669"/>
    <property type="project" value="UniProtKB-KW"/>
</dbReference>
<comment type="similarity">
    <text evidence="2">Belongs to the YkuD family.</text>
</comment>
<keyword evidence="8" id="KW-0472">Membrane</keyword>
<keyword evidence="4 7" id="KW-0133">Cell shape</keyword>
<organism evidence="10 11">
    <name type="scientific">Longimicrobium terrae</name>
    <dbReference type="NCBI Taxonomy" id="1639882"/>
    <lineage>
        <taxon>Bacteria</taxon>
        <taxon>Pseudomonadati</taxon>
        <taxon>Gemmatimonadota</taxon>
        <taxon>Longimicrobiia</taxon>
        <taxon>Longimicrobiales</taxon>
        <taxon>Longimicrobiaceae</taxon>
        <taxon>Longimicrobium</taxon>
    </lineage>
</organism>
<dbReference type="InterPro" id="IPR005490">
    <property type="entry name" value="LD_TPept_cat_dom"/>
</dbReference>
<evidence type="ECO:0000256" key="5">
    <source>
        <dbReference type="ARBA" id="ARBA00022984"/>
    </source>
</evidence>
<keyword evidence="5 7" id="KW-0573">Peptidoglycan synthesis</keyword>
<evidence type="ECO:0000256" key="2">
    <source>
        <dbReference type="ARBA" id="ARBA00005992"/>
    </source>
</evidence>
<proteinExistence type="inferred from homology"/>
<evidence type="ECO:0000256" key="1">
    <source>
        <dbReference type="ARBA" id="ARBA00004752"/>
    </source>
</evidence>
<evidence type="ECO:0000256" key="3">
    <source>
        <dbReference type="ARBA" id="ARBA00022679"/>
    </source>
</evidence>
<dbReference type="CDD" id="cd16913">
    <property type="entry name" value="YkuD_like"/>
    <property type="match status" value="1"/>
</dbReference>
<evidence type="ECO:0000256" key="6">
    <source>
        <dbReference type="ARBA" id="ARBA00023316"/>
    </source>
</evidence>
<name>A0A841GNN9_9BACT</name>
<gene>
    <name evidence="10" type="ORF">HNQ61_000543</name>
</gene>
<keyword evidence="3" id="KW-0808">Transferase</keyword>
<evidence type="ECO:0000313" key="11">
    <source>
        <dbReference type="Proteomes" id="UP000582837"/>
    </source>
</evidence>
<dbReference type="SUPFAM" id="SSF141523">
    <property type="entry name" value="L,D-transpeptidase catalytic domain-like"/>
    <property type="match status" value="1"/>
</dbReference>
<dbReference type="UniPathway" id="UPA00219"/>
<comment type="pathway">
    <text evidence="1 7">Cell wall biogenesis; peptidoglycan biosynthesis.</text>
</comment>
<keyword evidence="10" id="KW-0449">Lipoprotein</keyword>
<dbReference type="PANTHER" id="PTHR30582:SF2">
    <property type="entry name" value="L,D-TRANSPEPTIDASE YCIB-RELATED"/>
    <property type="match status" value="1"/>
</dbReference>
<protein>
    <submittedName>
        <fullName evidence="10">Lipoprotein-anchoring transpeptidase ErfK/SrfK</fullName>
    </submittedName>
</protein>
<comment type="caution">
    <text evidence="10">The sequence shown here is derived from an EMBL/GenBank/DDBJ whole genome shotgun (WGS) entry which is preliminary data.</text>
</comment>
<feature type="transmembrane region" description="Helical" evidence="8">
    <location>
        <begin position="34"/>
        <end position="58"/>
    </location>
</feature>
<evidence type="ECO:0000259" key="9">
    <source>
        <dbReference type="PROSITE" id="PS52029"/>
    </source>
</evidence>
<feature type="active site" description="Nucleophile" evidence="7">
    <location>
        <position position="262"/>
    </location>
</feature>
<dbReference type="EMBL" id="JACHIA010000001">
    <property type="protein sequence ID" value="MBB6068932.1"/>
    <property type="molecule type" value="Genomic_DNA"/>
</dbReference>
<keyword evidence="8" id="KW-0812">Transmembrane</keyword>
<dbReference type="GO" id="GO:0005576">
    <property type="term" value="C:extracellular region"/>
    <property type="evidence" value="ECO:0007669"/>
    <property type="project" value="TreeGrafter"/>
</dbReference>
<dbReference type="GO" id="GO:0018104">
    <property type="term" value="P:peptidoglycan-protein cross-linking"/>
    <property type="evidence" value="ECO:0007669"/>
    <property type="project" value="TreeGrafter"/>
</dbReference>
<dbReference type="GO" id="GO:0071555">
    <property type="term" value="P:cell wall organization"/>
    <property type="evidence" value="ECO:0007669"/>
    <property type="project" value="UniProtKB-UniRule"/>
</dbReference>
<accession>A0A841GNN9</accession>
<evidence type="ECO:0000256" key="8">
    <source>
        <dbReference type="SAM" id="Phobius"/>
    </source>
</evidence>
<keyword evidence="11" id="KW-1185">Reference proteome</keyword>
<dbReference type="Pfam" id="PF03734">
    <property type="entry name" value="YkuD"/>
    <property type="match status" value="1"/>
</dbReference>
<sequence length="286" mass="32305">MDQIPNRRRPDSIPERRDFTPKGHVRRIFHDHKLGVVAMLLGVLLSAGLFAATSAWAVNERLTRRVTEMTYQNDTRSLEYVRRKEADLVRRAAEEEQKLASREEELAPKNRPYLVVSLAERRVLYLKGNDTLFKAPVAVGSGKTVVIEGRTKRFITPRGRMSITHKELDPIWVPPNWHYVEYARNRGMGIRDMSNASPNALSGYPAGRVPVSGNTVIIPPWGSPQRAHKGVLGVAKLEMYDGYYFHGTDNPASIGSAASHGCIRMHKDDILWMYRNVPVGTAVFIY</sequence>
<dbReference type="Gene3D" id="2.40.440.10">
    <property type="entry name" value="L,D-transpeptidase catalytic domain-like"/>
    <property type="match status" value="1"/>
</dbReference>
<reference evidence="10 11" key="1">
    <citation type="submission" date="2020-08" db="EMBL/GenBank/DDBJ databases">
        <title>Genomic Encyclopedia of Type Strains, Phase IV (KMG-IV): sequencing the most valuable type-strain genomes for metagenomic binning, comparative biology and taxonomic classification.</title>
        <authorList>
            <person name="Goeker M."/>
        </authorList>
    </citation>
    <scope>NUCLEOTIDE SEQUENCE [LARGE SCALE GENOMIC DNA]</scope>
    <source>
        <strain evidence="10 11">DSM 29007</strain>
    </source>
</reference>
<dbReference type="RefSeq" id="WP_170031452.1">
    <property type="nucleotide sequence ID" value="NZ_JABDTL010000001.1"/>
</dbReference>
<dbReference type="InterPro" id="IPR050979">
    <property type="entry name" value="LD-transpeptidase"/>
</dbReference>
<dbReference type="GO" id="GO:0071972">
    <property type="term" value="F:peptidoglycan L,D-transpeptidase activity"/>
    <property type="evidence" value="ECO:0007669"/>
    <property type="project" value="TreeGrafter"/>
</dbReference>